<feature type="domain" description="PPM-type phosphatase" evidence="3">
    <location>
        <begin position="147"/>
        <end position="362"/>
    </location>
</feature>
<dbReference type="OrthoDB" id="4935951at2"/>
<proteinExistence type="predicted"/>
<dbReference type="Pfam" id="PF07228">
    <property type="entry name" value="SpoIIE"/>
    <property type="match status" value="1"/>
</dbReference>
<evidence type="ECO:0000256" key="1">
    <source>
        <dbReference type="ARBA" id="ARBA00022801"/>
    </source>
</evidence>
<dbReference type="PROSITE" id="PS51257">
    <property type="entry name" value="PROKAR_LIPOPROTEIN"/>
    <property type="match status" value="1"/>
</dbReference>
<dbReference type="InterPro" id="IPR052016">
    <property type="entry name" value="Bact_Sigma-Reg"/>
</dbReference>
<gene>
    <name evidence="4" type="ORF">SAMN05216252_11885</name>
</gene>
<dbReference type="Gene3D" id="3.60.40.10">
    <property type="entry name" value="PPM-type phosphatase domain"/>
    <property type="match status" value="1"/>
</dbReference>
<dbReference type="PANTHER" id="PTHR43156">
    <property type="entry name" value="STAGE II SPORULATION PROTEIN E-RELATED"/>
    <property type="match status" value="1"/>
</dbReference>
<accession>A0A239L457</accession>
<dbReference type="InterPro" id="IPR001932">
    <property type="entry name" value="PPM-type_phosphatase-like_dom"/>
</dbReference>
<keyword evidence="2" id="KW-1133">Transmembrane helix</keyword>
<keyword evidence="5" id="KW-1185">Reference proteome</keyword>
<sequence length="364" mass="37800">MARGPHTHTGAPPLALPRGALCFLVLAYLLIAGCVVLDLTSGPGTTLAPVLAALPVLAGAHSRRARGPLAAGALAIGLVFALAAANHGVPALVHVASAITVLAVTFTSTGAVVLITGRERELARVRGVAEAAQSALLRPPPPRIGPLRVAVRYVAAEAQARIGGDLYEVVPTDHGVRVLLGDVRGKGLAAVETAADVLGVFRDAARSEPDLDAVAARLDSALARSGGGSEDFVTAVLLTVPEEGDDAVLVNCGHPAPLLRRHGAVTELAPEVPAPPLGLLALTGDRYRPQTVAFHRGDLLLFCTDGVVEARDRQGRFYPLAERVREMPEQDPDDLLDRVLADLRAWSGGGLGDDAALLALRRTR</sequence>
<dbReference type="FunFam" id="3.60.40.10:FF:000058">
    <property type="entry name" value="Stage II sporulation protein E"/>
    <property type="match status" value="1"/>
</dbReference>
<dbReference type="SUPFAM" id="SSF81606">
    <property type="entry name" value="PP2C-like"/>
    <property type="match status" value="1"/>
</dbReference>
<feature type="transmembrane region" description="Helical" evidence="2">
    <location>
        <begin position="21"/>
        <end position="40"/>
    </location>
</feature>
<dbReference type="InterPro" id="IPR036457">
    <property type="entry name" value="PPM-type-like_dom_sf"/>
</dbReference>
<protein>
    <submittedName>
        <fullName evidence="4">Stage II sporulation protein E (SpoIIE)</fullName>
    </submittedName>
</protein>
<dbReference type="SMART" id="SM00331">
    <property type="entry name" value="PP2C_SIG"/>
    <property type="match status" value="1"/>
</dbReference>
<evidence type="ECO:0000256" key="2">
    <source>
        <dbReference type="SAM" id="Phobius"/>
    </source>
</evidence>
<keyword evidence="1" id="KW-0378">Hydrolase</keyword>
<reference evidence="4 5" key="1">
    <citation type="submission" date="2017-06" db="EMBL/GenBank/DDBJ databases">
        <authorList>
            <person name="Kim H.J."/>
            <person name="Triplett B.A."/>
        </authorList>
    </citation>
    <scope>NUCLEOTIDE SEQUENCE [LARGE SCALE GENOMIC DNA]</scope>
    <source>
        <strain evidence="4 5">CGMCC 4.1858</strain>
    </source>
</reference>
<feature type="transmembrane region" description="Helical" evidence="2">
    <location>
        <begin position="69"/>
        <end position="89"/>
    </location>
</feature>
<keyword evidence="2" id="KW-0812">Transmembrane</keyword>
<name>A0A239L457_9ACTN</name>
<evidence type="ECO:0000313" key="4">
    <source>
        <dbReference type="EMBL" id="SNT25387.1"/>
    </source>
</evidence>
<dbReference type="Proteomes" id="UP000198280">
    <property type="component" value="Unassembled WGS sequence"/>
</dbReference>
<dbReference type="EMBL" id="FZOF01000018">
    <property type="protein sequence ID" value="SNT25387.1"/>
    <property type="molecule type" value="Genomic_DNA"/>
</dbReference>
<evidence type="ECO:0000313" key="5">
    <source>
        <dbReference type="Proteomes" id="UP000198280"/>
    </source>
</evidence>
<dbReference type="PANTHER" id="PTHR43156:SF2">
    <property type="entry name" value="STAGE II SPORULATION PROTEIN E"/>
    <property type="match status" value="1"/>
</dbReference>
<dbReference type="GO" id="GO:0016791">
    <property type="term" value="F:phosphatase activity"/>
    <property type="evidence" value="ECO:0007669"/>
    <property type="project" value="TreeGrafter"/>
</dbReference>
<evidence type="ECO:0000259" key="3">
    <source>
        <dbReference type="SMART" id="SM00331"/>
    </source>
</evidence>
<feature type="transmembrane region" description="Helical" evidence="2">
    <location>
        <begin position="95"/>
        <end position="116"/>
    </location>
</feature>
<organism evidence="4 5">
    <name type="scientific">Actinacidiphila glaucinigra</name>
    <dbReference type="NCBI Taxonomy" id="235986"/>
    <lineage>
        <taxon>Bacteria</taxon>
        <taxon>Bacillati</taxon>
        <taxon>Actinomycetota</taxon>
        <taxon>Actinomycetes</taxon>
        <taxon>Kitasatosporales</taxon>
        <taxon>Streptomycetaceae</taxon>
        <taxon>Actinacidiphila</taxon>
    </lineage>
</organism>
<dbReference type="RefSeq" id="WP_089226783.1">
    <property type="nucleotide sequence ID" value="NZ_FZOF01000018.1"/>
</dbReference>
<keyword evidence="2" id="KW-0472">Membrane</keyword>
<dbReference type="AlphaFoldDB" id="A0A239L457"/>